<evidence type="ECO:0000313" key="1">
    <source>
        <dbReference type="EMBL" id="KAI7749873.1"/>
    </source>
</evidence>
<dbReference type="Pfam" id="PF07107">
    <property type="entry name" value="WI12"/>
    <property type="match status" value="1"/>
</dbReference>
<reference evidence="1" key="1">
    <citation type="submission" date="2022-06" db="EMBL/GenBank/DDBJ databases">
        <title>Uncovering the hologenomic basis of an extraordinary plant invasion.</title>
        <authorList>
            <person name="Bieker V.C."/>
            <person name="Martin M.D."/>
            <person name="Gilbert T."/>
            <person name="Hodgins K."/>
            <person name="Battlay P."/>
            <person name="Petersen B."/>
            <person name="Wilson J."/>
        </authorList>
    </citation>
    <scope>NUCLEOTIDE SEQUENCE</scope>
    <source>
        <strain evidence="1">AA19_3_7</strain>
        <tissue evidence="1">Leaf</tissue>
    </source>
</reference>
<dbReference type="Proteomes" id="UP001206925">
    <property type="component" value="Unassembled WGS sequence"/>
</dbReference>
<sequence length="247" mass="27864">MTLEIKKLQLVRYHARHATTVQLHHPNSQTTLHTFPIKTFIPNNPSITIFSKPPSKHTPINLNLNIIIIIRPPFTELANLKFQPLDNSSNNNNKSVVLSFYHALTSLDVHLITKLLAPDLEWWFHGPPSHQYMMRLLTGTNNNNNNITDSFQFVPRSIDAFGSIVIVEGCDQQRDVSWIHAWTVDSHGIITQVREYFNTSLTVTRFGSSNNKAVSVKGVTRLHCPSVWESSLSNRVGKSVPGLVLAI</sequence>
<name>A0AAD5CWX5_AMBAR</name>
<organism evidence="1 2">
    <name type="scientific">Ambrosia artemisiifolia</name>
    <name type="common">Common ragweed</name>
    <dbReference type="NCBI Taxonomy" id="4212"/>
    <lineage>
        <taxon>Eukaryota</taxon>
        <taxon>Viridiplantae</taxon>
        <taxon>Streptophyta</taxon>
        <taxon>Embryophyta</taxon>
        <taxon>Tracheophyta</taxon>
        <taxon>Spermatophyta</taxon>
        <taxon>Magnoliopsida</taxon>
        <taxon>eudicotyledons</taxon>
        <taxon>Gunneridae</taxon>
        <taxon>Pentapetalae</taxon>
        <taxon>asterids</taxon>
        <taxon>campanulids</taxon>
        <taxon>Asterales</taxon>
        <taxon>Asteraceae</taxon>
        <taxon>Asteroideae</taxon>
        <taxon>Heliantheae alliance</taxon>
        <taxon>Heliantheae</taxon>
        <taxon>Ambrosia</taxon>
    </lineage>
</organism>
<dbReference type="InterPro" id="IPR032710">
    <property type="entry name" value="NTF2-like_dom_sf"/>
</dbReference>
<dbReference type="Gene3D" id="3.10.450.50">
    <property type="match status" value="1"/>
</dbReference>
<dbReference type="EMBL" id="JAMZMK010006265">
    <property type="protein sequence ID" value="KAI7749873.1"/>
    <property type="molecule type" value="Genomic_DNA"/>
</dbReference>
<comment type="caution">
    <text evidence="1">The sequence shown here is derived from an EMBL/GenBank/DDBJ whole genome shotgun (WGS) entry which is preliminary data.</text>
</comment>
<keyword evidence="2" id="KW-1185">Reference proteome</keyword>
<dbReference type="PANTHER" id="PTHR33703">
    <property type="entry name" value="OS07G0691300 PROTEIN"/>
    <property type="match status" value="1"/>
</dbReference>
<dbReference type="AlphaFoldDB" id="A0AAD5CWX5"/>
<dbReference type="PANTHER" id="PTHR33703:SF1">
    <property type="entry name" value="WOUND-INDUCED PROTEIN 1"/>
    <property type="match status" value="1"/>
</dbReference>
<dbReference type="SUPFAM" id="SSF54427">
    <property type="entry name" value="NTF2-like"/>
    <property type="match status" value="1"/>
</dbReference>
<evidence type="ECO:0008006" key="3">
    <source>
        <dbReference type="Google" id="ProtNLM"/>
    </source>
</evidence>
<gene>
    <name evidence="1" type="ORF">M8C21_019758</name>
</gene>
<proteinExistence type="predicted"/>
<protein>
    <recommendedName>
        <fullName evidence="3">Wound-induced protein 1</fullName>
    </recommendedName>
</protein>
<accession>A0AAD5CWX5</accession>
<evidence type="ECO:0000313" key="2">
    <source>
        <dbReference type="Proteomes" id="UP001206925"/>
    </source>
</evidence>
<dbReference type="InterPro" id="IPR009798">
    <property type="entry name" value="Wun1-like"/>
</dbReference>